<evidence type="ECO:0000259" key="6">
    <source>
        <dbReference type="PROSITE" id="PS50119"/>
    </source>
</evidence>
<dbReference type="InterPro" id="IPR001841">
    <property type="entry name" value="Znf_RING"/>
</dbReference>
<dbReference type="SMART" id="SM00336">
    <property type="entry name" value="BBOX"/>
    <property type="match status" value="1"/>
</dbReference>
<keyword evidence="1" id="KW-0479">Metal-binding</keyword>
<keyword evidence="3" id="KW-0862">Zinc</keyword>
<dbReference type="PROSITE" id="PS50089">
    <property type="entry name" value="ZF_RING_2"/>
    <property type="match status" value="1"/>
</dbReference>
<evidence type="ECO:0000259" key="5">
    <source>
        <dbReference type="PROSITE" id="PS50089"/>
    </source>
</evidence>
<dbReference type="InterPro" id="IPR017907">
    <property type="entry name" value="Znf_RING_CS"/>
</dbReference>
<dbReference type="Pfam" id="PF00643">
    <property type="entry name" value="zf-B_box"/>
    <property type="match status" value="1"/>
</dbReference>
<dbReference type="GeneID" id="102803476"/>
<feature type="domain" description="B box-type" evidence="6">
    <location>
        <begin position="172"/>
        <end position="214"/>
    </location>
</feature>
<dbReference type="Gene3D" id="3.30.160.60">
    <property type="entry name" value="Classic Zinc Finger"/>
    <property type="match status" value="1"/>
</dbReference>
<dbReference type="RefSeq" id="XP_006823565.1">
    <property type="nucleotide sequence ID" value="XM_006823502.1"/>
</dbReference>
<keyword evidence="2 4" id="KW-0863">Zinc-finger</keyword>
<dbReference type="PANTHER" id="PTHR25462:SF306">
    <property type="entry name" value="TRIPARTITE MOTIF CONTAINING 9"/>
    <property type="match status" value="1"/>
</dbReference>
<dbReference type="SMART" id="SM00184">
    <property type="entry name" value="RING"/>
    <property type="match status" value="1"/>
</dbReference>
<dbReference type="InterPro" id="IPR027370">
    <property type="entry name" value="Znf-RING_euk"/>
</dbReference>
<organism evidence="7 8">
    <name type="scientific">Saccoglossus kowalevskii</name>
    <name type="common">Acorn worm</name>
    <dbReference type="NCBI Taxonomy" id="10224"/>
    <lineage>
        <taxon>Eukaryota</taxon>
        <taxon>Metazoa</taxon>
        <taxon>Hemichordata</taxon>
        <taxon>Enteropneusta</taxon>
        <taxon>Harrimaniidae</taxon>
        <taxon>Saccoglossus</taxon>
    </lineage>
</organism>
<dbReference type="Gene3D" id="3.30.40.10">
    <property type="entry name" value="Zinc/RING finger domain, C3HC4 (zinc finger)"/>
    <property type="match status" value="1"/>
</dbReference>
<sequence>MAAKIEDALQRELSCPICFELYSSPLLLPCGHTFCKDCLADTLEKHKQEGTANDDKGATAGTVVVDRSKLPCPTCRGEVDLQRQGLDSLRRNFLLDSIIEKYKAACARDGKEVKHKEEIILCDVCEKDPCKAVKSCTVCKISYCKKCLPVLHPSRGGLATHRMVRATSSSTPGVITCPSHEGELLKMYCTSCRTPVCYLCDRFGGHQGHQVSELKTVFGQEKDFLENEAKKLSGKNDGLQDFVKKIVGIINKIDEGGKEMEKKIKKEFSELHKFVNQADQRARLELALNVAMKKRHLEEQMGKCQNILDDNTGTVEIVQQALTVDEYEPFLLNEGSDPLNLNITALKTSLSSLSLGYLLKYSFNWNSGSAHPNLKIDQETWKIVTLTSAVPTNITNPGTTSGAFQGPSFAVLGSNLIKGSSGMRMWKMMISKEGKTKDLDINYKIAMTTTTYRDKEIDANQSGYPSRCMVQGKIGKLYQYKFFSDGNLVGTTELSQDITSVLIVLELTQNGTISILNGIPLKPLHTFTGCNMYSYGWYPSVALYNMGYTLELV</sequence>
<dbReference type="Gene3D" id="4.10.830.40">
    <property type="match status" value="1"/>
</dbReference>
<evidence type="ECO:0000313" key="8">
    <source>
        <dbReference type="RefSeq" id="XP_006823565.1"/>
    </source>
</evidence>
<feature type="domain" description="RING-type" evidence="5">
    <location>
        <begin position="15"/>
        <end position="76"/>
    </location>
</feature>
<dbReference type="CDD" id="cd19801">
    <property type="entry name" value="Bbox1_MID"/>
    <property type="match status" value="1"/>
</dbReference>
<dbReference type="InterPro" id="IPR000315">
    <property type="entry name" value="Znf_B-box"/>
</dbReference>
<dbReference type="PROSITE" id="PS00518">
    <property type="entry name" value="ZF_RING_1"/>
    <property type="match status" value="1"/>
</dbReference>
<evidence type="ECO:0000256" key="3">
    <source>
        <dbReference type="ARBA" id="ARBA00022833"/>
    </source>
</evidence>
<name>A0ABM0MU74_SACKO</name>
<evidence type="ECO:0000256" key="1">
    <source>
        <dbReference type="ARBA" id="ARBA00022723"/>
    </source>
</evidence>
<keyword evidence="7" id="KW-1185">Reference proteome</keyword>
<dbReference type="Pfam" id="PF13445">
    <property type="entry name" value="zf-RING_UBOX"/>
    <property type="match status" value="1"/>
</dbReference>
<proteinExistence type="predicted"/>
<dbReference type="PROSITE" id="PS50119">
    <property type="entry name" value="ZF_BBOX"/>
    <property type="match status" value="1"/>
</dbReference>
<dbReference type="SUPFAM" id="SSF57850">
    <property type="entry name" value="RING/U-box"/>
    <property type="match status" value="1"/>
</dbReference>
<dbReference type="PANTHER" id="PTHR25462">
    <property type="entry name" value="BONUS, ISOFORM C-RELATED"/>
    <property type="match status" value="1"/>
</dbReference>
<reference evidence="8" key="1">
    <citation type="submission" date="2025-08" db="UniProtKB">
        <authorList>
            <consortium name="RefSeq"/>
        </authorList>
    </citation>
    <scope>IDENTIFICATION</scope>
    <source>
        <tissue evidence="8">Testes</tissue>
    </source>
</reference>
<dbReference type="InterPro" id="IPR013083">
    <property type="entry name" value="Znf_RING/FYVE/PHD"/>
</dbReference>
<protein>
    <submittedName>
        <fullName evidence="8">Probable E3 ubiquitin-protein ligase MID2-like</fullName>
    </submittedName>
</protein>
<gene>
    <name evidence="8" type="primary">LOC102803476</name>
</gene>
<evidence type="ECO:0000256" key="4">
    <source>
        <dbReference type="PROSITE-ProRule" id="PRU00024"/>
    </source>
</evidence>
<accession>A0ABM0MU74</accession>
<evidence type="ECO:0000313" key="7">
    <source>
        <dbReference type="Proteomes" id="UP000694865"/>
    </source>
</evidence>
<evidence type="ECO:0000256" key="2">
    <source>
        <dbReference type="ARBA" id="ARBA00022771"/>
    </source>
</evidence>
<dbReference type="Proteomes" id="UP000694865">
    <property type="component" value="Unplaced"/>
</dbReference>
<dbReference type="InterPro" id="IPR047153">
    <property type="entry name" value="TRIM45/56/19-like"/>
</dbReference>
<dbReference type="SUPFAM" id="SSF57845">
    <property type="entry name" value="B-box zinc-binding domain"/>
    <property type="match status" value="1"/>
</dbReference>